<keyword evidence="2" id="KW-1185">Reference proteome</keyword>
<evidence type="ECO:0000313" key="1">
    <source>
        <dbReference type="EMBL" id="KAJ0217031.1"/>
    </source>
</evidence>
<sequence length="135" mass="15283">MSHLRYADNLISLGDWSTPNAKNLIRILCCYELGSGLKVNISKRKLYARFSCWPNASNALSVTYHSSTWACGATISRISQVEAPDFLCHYPLTLFKSALGSLGTFLFLLYEVPIKVINILEKLRRRFFWGGSTEK</sequence>
<protein>
    <recommendedName>
        <fullName evidence="3">Reverse transcriptase domain-containing protein</fullName>
    </recommendedName>
</protein>
<dbReference type="EMBL" id="NBSK02000003">
    <property type="protein sequence ID" value="KAJ0217031.1"/>
    <property type="molecule type" value="Genomic_DNA"/>
</dbReference>
<dbReference type="PANTHER" id="PTHR33116">
    <property type="entry name" value="REVERSE TRANSCRIPTASE ZINC-BINDING DOMAIN-CONTAINING PROTEIN-RELATED-RELATED"/>
    <property type="match status" value="1"/>
</dbReference>
<reference evidence="1 2" key="1">
    <citation type="journal article" date="2017" name="Nat. Commun.">
        <title>Genome assembly with in vitro proximity ligation data and whole-genome triplication in lettuce.</title>
        <authorList>
            <person name="Reyes-Chin-Wo S."/>
            <person name="Wang Z."/>
            <person name="Yang X."/>
            <person name="Kozik A."/>
            <person name="Arikit S."/>
            <person name="Song C."/>
            <person name="Xia L."/>
            <person name="Froenicke L."/>
            <person name="Lavelle D.O."/>
            <person name="Truco M.J."/>
            <person name="Xia R."/>
            <person name="Zhu S."/>
            <person name="Xu C."/>
            <person name="Xu H."/>
            <person name="Xu X."/>
            <person name="Cox K."/>
            <person name="Korf I."/>
            <person name="Meyers B.C."/>
            <person name="Michelmore R.W."/>
        </authorList>
    </citation>
    <scope>NUCLEOTIDE SEQUENCE [LARGE SCALE GENOMIC DNA]</scope>
    <source>
        <strain evidence="2">cv. Salinas</strain>
        <tissue evidence="1">Seedlings</tissue>
    </source>
</reference>
<proteinExistence type="predicted"/>
<evidence type="ECO:0000313" key="2">
    <source>
        <dbReference type="Proteomes" id="UP000235145"/>
    </source>
</evidence>
<organism evidence="1 2">
    <name type="scientific">Lactuca sativa</name>
    <name type="common">Garden lettuce</name>
    <dbReference type="NCBI Taxonomy" id="4236"/>
    <lineage>
        <taxon>Eukaryota</taxon>
        <taxon>Viridiplantae</taxon>
        <taxon>Streptophyta</taxon>
        <taxon>Embryophyta</taxon>
        <taxon>Tracheophyta</taxon>
        <taxon>Spermatophyta</taxon>
        <taxon>Magnoliopsida</taxon>
        <taxon>eudicotyledons</taxon>
        <taxon>Gunneridae</taxon>
        <taxon>Pentapetalae</taxon>
        <taxon>asterids</taxon>
        <taxon>campanulids</taxon>
        <taxon>Asterales</taxon>
        <taxon>Asteraceae</taxon>
        <taxon>Cichorioideae</taxon>
        <taxon>Cichorieae</taxon>
        <taxon>Lactucinae</taxon>
        <taxon>Lactuca</taxon>
    </lineage>
</organism>
<comment type="caution">
    <text evidence="1">The sequence shown here is derived from an EMBL/GenBank/DDBJ whole genome shotgun (WGS) entry which is preliminary data.</text>
</comment>
<evidence type="ECO:0008006" key="3">
    <source>
        <dbReference type="Google" id="ProtNLM"/>
    </source>
</evidence>
<accession>A0A9R1W6F0</accession>
<name>A0A9R1W6F0_LACSA</name>
<gene>
    <name evidence="1" type="ORF">LSAT_V11C300109710</name>
</gene>
<dbReference type="Proteomes" id="UP000235145">
    <property type="component" value="Unassembled WGS sequence"/>
</dbReference>
<dbReference type="AlphaFoldDB" id="A0A9R1W6F0"/>
<dbReference type="PANTHER" id="PTHR33116:SF79">
    <property type="entry name" value="REVERSE TRANSCRIPTASE DOMAIN, ZINC FINGER, CCHC-TYPE-RELATED"/>
    <property type="match status" value="1"/>
</dbReference>